<proteinExistence type="predicted"/>
<evidence type="ECO:0000313" key="2">
    <source>
        <dbReference type="Proteomes" id="UP001139207"/>
    </source>
</evidence>
<keyword evidence="2" id="KW-1185">Reference proteome</keyword>
<accession>A0A9X1WML3</accession>
<dbReference type="RefSeq" id="WP_244803541.1">
    <property type="nucleotide sequence ID" value="NZ_JALIEA010000011.1"/>
</dbReference>
<dbReference type="Proteomes" id="UP001139207">
    <property type="component" value="Unassembled WGS sequence"/>
</dbReference>
<comment type="caution">
    <text evidence="1">The sequence shown here is derived from an EMBL/GenBank/DDBJ whole genome shotgun (WGS) entry which is preliminary data.</text>
</comment>
<sequence>MMILTRKPVTREQYIRGLMDAFHETRESAEKTADMHILLDQVNLIPDDGGRG</sequence>
<dbReference type="AlphaFoldDB" id="A0A9X1WML3"/>
<evidence type="ECO:0000313" key="1">
    <source>
        <dbReference type="EMBL" id="MCJ7857791.1"/>
    </source>
</evidence>
<reference evidence="1" key="1">
    <citation type="submission" date="2022-04" db="EMBL/GenBank/DDBJ databases">
        <title>Corynebacterium kalidii LD5P10.</title>
        <authorList>
            <person name="Sun J.Q."/>
        </authorList>
    </citation>
    <scope>NUCLEOTIDE SEQUENCE</scope>
    <source>
        <strain evidence="1">LD5P10</strain>
    </source>
</reference>
<protein>
    <submittedName>
        <fullName evidence="1">Uncharacterized protein</fullName>
    </submittedName>
</protein>
<gene>
    <name evidence="1" type="ORF">MUN33_03550</name>
</gene>
<organism evidence="1 2">
    <name type="scientific">Corynebacterium kalidii</name>
    <dbReference type="NCBI Taxonomy" id="2931982"/>
    <lineage>
        <taxon>Bacteria</taxon>
        <taxon>Bacillati</taxon>
        <taxon>Actinomycetota</taxon>
        <taxon>Actinomycetes</taxon>
        <taxon>Mycobacteriales</taxon>
        <taxon>Corynebacteriaceae</taxon>
        <taxon>Corynebacterium</taxon>
    </lineage>
</organism>
<dbReference type="EMBL" id="JALIEA010000011">
    <property type="protein sequence ID" value="MCJ7857791.1"/>
    <property type="molecule type" value="Genomic_DNA"/>
</dbReference>
<name>A0A9X1WML3_9CORY</name>